<proteinExistence type="predicted"/>
<sequence>MKKNGSENEGAASGKVGDTTPYYTETQHTGNTWQALSACPLQQQSLVLDPSLPPTSPPFLLFLHHLTYGGKLYGGIRIPVKKGRASQLHVSITNVTTEISPSEPAARVVSEESQRPVFPFAAIVGQDEMKLCLLLNVIDPKLVG</sequence>
<dbReference type="AlphaFoldDB" id="A0AAN8VN56"/>
<protein>
    <submittedName>
        <fullName evidence="2">Uncharacterized protein</fullName>
    </submittedName>
</protein>
<evidence type="ECO:0000313" key="2">
    <source>
        <dbReference type="EMBL" id="KAK6932651.1"/>
    </source>
</evidence>
<dbReference type="Proteomes" id="UP001370490">
    <property type="component" value="Unassembled WGS sequence"/>
</dbReference>
<gene>
    <name evidence="2" type="ORF">RJ641_002275</name>
</gene>
<reference evidence="2 3" key="1">
    <citation type="submission" date="2023-12" db="EMBL/GenBank/DDBJ databases">
        <title>A high-quality genome assembly for Dillenia turbinata (Dilleniales).</title>
        <authorList>
            <person name="Chanderbali A."/>
        </authorList>
    </citation>
    <scope>NUCLEOTIDE SEQUENCE [LARGE SCALE GENOMIC DNA]</scope>
    <source>
        <strain evidence="2">LSX21</strain>
        <tissue evidence="2">Leaf</tissue>
    </source>
</reference>
<dbReference type="EMBL" id="JBAMMX010000010">
    <property type="protein sequence ID" value="KAK6932651.1"/>
    <property type="molecule type" value="Genomic_DNA"/>
</dbReference>
<name>A0AAN8VN56_9MAGN</name>
<keyword evidence="3" id="KW-1185">Reference proteome</keyword>
<evidence type="ECO:0000313" key="3">
    <source>
        <dbReference type="Proteomes" id="UP001370490"/>
    </source>
</evidence>
<accession>A0AAN8VN56</accession>
<evidence type="ECO:0000256" key="1">
    <source>
        <dbReference type="SAM" id="MobiDB-lite"/>
    </source>
</evidence>
<feature type="region of interest" description="Disordered" evidence="1">
    <location>
        <begin position="1"/>
        <end position="25"/>
    </location>
</feature>
<comment type="caution">
    <text evidence="2">The sequence shown here is derived from an EMBL/GenBank/DDBJ whole genome shotgun (WGS) entry which is preliminary data.</text>
</comment>
<organism evidence="2 3">
    <name type="scientific">Dillenia turbinata</name>
    <dbReference type="NCBI Taxonomy" id="194707"/>
    <lineage>
        <taxon>Eukaryota</taxon>
        <taxon>Viridiplantae</taxon>
        <taxon>Streptophyta</taxon>
        <taxon>Embryophyta</taxon>
        <taxon>Tracheophyta</taxon>
        <taxon>Spermatophyta</taxon>
        <taxon>Magnoliopsida</taxon>
        <taxon>eudicotyledons</taxon>
        <taxon>Gunneridae</taxon>
        <taxon>Pentapetalae</taxon>
        <taxon>Dilleniales</taxon>
        <taxon>Dilleniaceae</taxon>
        <taxon>Dillenia</taxon>
    </lineage>
</organism>